<dbReference type="Proteomes" id="UP000016498">
    <property type="component" value="Unassembled WGS sequence"/>
</dbReference>
<sequence length="40" mass="4419">MSRIRGIKGTKSHNKARTHGHLIVLSQQAPGPRGCSRLLR</sequence>
<feature type="region of interest" description="Disordered" evidence="1">
    <location>
        <begin position="1"/>
        <end position="40"/>
    </location>
</feature>
<gene>
    <name evidence="2" type="ORF">HMPREF1549_03037</name>
</gene>
<organism evidence="2 3">
    <name type="scientific">Actinomyces johnsonii F0510</name>
    <dbReference type="NCBI Taxonomy" id="1227262"/>
    <lineage>
        <taxon>Bacteria</taxon>
        <taxon>Bacillati</taxon>
        <taxon>Actinomycetota</taxon>
        <taxon>Actinomycetes</taxon>
        <taxon>Actinomycetales</taxon>
        <taxon>Actinomycetaceae</taxon>
        <taxon>Actinomyces</taxon>
    </lineage>
</organism>
<name>U1PGU7_9ACTO</name>
<evidence type="ECO:0000313" key="2">
    <source>
        <dbReference type="EMBL" id="ERH15710.1"/>
    </source>
</evidence>
<dbReference type="AlphaFoldDB" id="U1PGU7"/>
<dbReference type="HOGENOM" id="CLU_3283571_0_0_11"/>
<accession>U1PGU7</accession>
<evidence type="ECO:0000256" key="1">
    <source>
        <dbReference type="SAM" id="MobiDB-lite"/>
    </source>
</evidence>
<comment type="caution">
    <text evidence="2">The sequence shown here is derived from an EMBL/GenBank/DDBJ whole genome shotgun (WGS) entry which is preliminary data.</text>
</comment>
<reference evidence="2 3" key="1">
    <citation type="submission" date="2013-06" db="EMBL/GenBank/DDBJ databases">
        <authorList>
            <person name="Weinstock G."/>
            <person name="Sodergren E."/>
            <person name="Lobos E.A."/>
            <person name="Fulton L."/>
            <person name="Fulton R."/>
            <person name="Courtney L."/>
            <person name="Fronick C."/>
            <person name="O'Laughlin M."/>
            <person name="Godfrey J."/>
            <person name="Wilson R.M."/>
            <person name="Miner T."/>
            <person name="Farmer C."/>
            <person name="Delehaunty K."/>
            <person name="Cordes M."/>
            <person name="Minx P."/>
            <person name="Tomlinson C."/>
            <person name="Chen J."/>
            <person name="Wollam A."/>
            <person name="Pepin K.H."/>
            <person name="Bhonagiri V."/>
            <person name="Zhang X."/>
            <person name="Warren W."/>
            <person name="Mitreva M."/>
            <person name="Mardis E.R."/>
            <person name="Wilson R.K."/>
        </authorList>
    </citation>
    <scope>NUCLEOTIDE SEQUENCE [LARGE SCALE GENOMIC DNA]</scope>
    <source>
        <strain evidence="2 3">F0510</strain>
    </source>
</reference>
<feature type="compositionally biased region" description="Basic residues" evidence="1">
    <location>
        <begin position="1"/>
        <end position="20"/>
    </location>
</feature>
<evidence type="ECO:0000313" key="3">
    <source>
        <dbReference type="Proteomes" id="UP000016498"/>
    </source>
</evidence>
<dbReference type="EMBL" id="AWSD01000375">
    <property type="protein sequence ID" value="ERH15710.1"/>
    <property type="molecule type" value="Genomic_DNA"/>
</dbReference>
<proteinExistence type="predicted"/>
<protein>
    <submittedName>
        <fullName evidence="2">Uncharacterized protein</fullName>
    </submittedName>
</protein>